<dbReference type="AlphaFoldDB" id="A0A1Y6D1J7"/>
<dbReference type="GO" id="GO:0043213">
    <property type="term" value="P:bacteriocin transport"/>
    <property type="evidence" value="ECO:0007669"/>
    <property type="project" value="InterPro"/>
</dbReference>
<feature type="transmembrane region" description="Helical" evidence="10">
    <location>
        <begin position="128"/>
        <end position="151"/>
    </location>
</feature>
<dbReference type="PANTHER" id="PTHR30625">
    <property type="entry name" value="PROTEIN TOLQ"/>
    <property type="match status" value="1"/>
</dbReference>
<dbReference type="NCBIfam" id="TIGR02796">
    <property type="entry name" value="tolQ"/>
    <property type="match status" value="1"/>
</dbReference>
<comment type="function">
    <text evidence="10">Part of the Tol-Pal system, which plays a role in outer membrane invagination during cell division and is important for maintaining outer membrane integrity.</text>
</comment>
<gene>
    <name evidence="10" type="primary">tolQ</name>
    <name evidence="12" type="ORF">SAMN02949497_4218</name>
</gene>
<keyword evidence="8 10" id="KW-0472">Membrane</keyword>
<protein>
    <recommendedName>
        <fullName evidence="10">Tol-Pal system protein TolQ</fullName>
    </recommendedName>
</protein>
<comment type="subunit">
    <text evidence="10">The Tol-Pal system is composed of five core proteins: the inner membrane proteins TolA, TolQ and TolR, the periplasmic protein TolB and the outer membrane protein Pal. They form a network linking the inner and outer membranes and the peptidoglycan layer.</text>
</comment>
<evidence type="ECO:0000256" key="8">
    <source>
        <dbReference type="ARBA" id="ARBA00023136"/>
    </source>
</evidence>
<dbReference type="GO" id="GO:0005886">
    <property type="term" value="C:plasma membrane"/>
    <property type="evidence" value="ECO:0007669"/>
    <property type="project" value="UniProtKB-SubCell"/>
</dbReference>
<keyword evidence="6 10" id="KW-0812">Transmembrane</keyword>
<dbReference type="STRING" id="1760988.SAMN02949497_4218"/>
<dbReference type="PANTHER" id="PTHR30625:SF3">
    <property type="entry name" value="TOL-PAL SYSTEM PROTEIN TOLQ"/>
    <property type="match status" value="1"/>
</dbReference>
<dbReference type="HAMAP" id="MF_02202">
    <property type="entry name" value="TolQ"/>
    <property type="match status" value="1"/>
</dbReference>
<dbReference type="Pfam" id="PF01618">
    <property type="entry name" value="MotA_ExbB"/>
    <property type="match status" value="1"/>
</dbReference>
<keyword evidence="13" id="KW-1185">Reference proteome</keyword>
<evidence type="ECO:0000259" key="11">
    <source>
        <dbReference type="Pfam" id="PF01618"/>
    </source>
</evidence>
<evidence type="ECO:0000256" key="4">
    <source>
        <dbReference type="ARBA" id="ARBA00022519"/>
    </source>
</evidence>
<dbReference type="InterPro" id="IPR014163">
    <property type="entry name" value="Tol-Pal_TolQ"/>
</dbReference>
<evidence type="ECO:0000256" key="5">
    <source>
        <dbReference type="ARBA" id="ARBA00022618"/>
    </source>
</evidence>
<keyword evidence="5 10" id="KW-0132">Cell division</keyword>
<reference evidence="12 13" key="1">
    <citation type="submission" date="2016-12" db="EMBL/GenBank/DDBJ databases">
        <authorList>
            <person name="Song W.-J."/>
            <person name="Kurnit D.M."/>
        </authorList>
    </citation>
    <scope>NUCLEOTIDE SEQUENCE [LARGE SCALE GENOMIC DNA]</scope>
    <source>
        <strain evidence="12 13">175</strain>
    </source>
</reference>
<organism evidence="12 13">
    <name type="scientific">Methylomagnum ishizawai</name>
    <dbReference type="NCBI Taxonomy" id="1760988"/>
    <lineage>
        <taxon>Bacteria</taxon>
        <taxon>Pseudomonadati</taxon>
        <taxon>Pseudomonadota</taxon>
        <taxon>Gammaproteobacteria</taxon>
        <taxon>Methylococcales</taxon>
        <taxon>Methylococcaceae</taxon>
        <taxon>Methylomagnum</taxon>
    </lineage>
</organism>
<accession>A0A1Y6D1J7</accession>
<dbReference type="RefSeq" id="WP_085215666.1">
    <property type="nucleotide sequence ID" value="NZ_FXAM01000001.1"/>
</dbReference>
<evidence type="ECO:0000256" key="6">
    <source>
        <dbReference type="ARBA" id="ARBA00022692"/>
    </source>
</evidence>
<comment type="subcellular location">
    <subcellularLocation>
        <location evidence="10">Cell inner membrane</location>
        <topology evidence="10">Multi-pass membrane protein</topology>
    </subcellularLocation>
    <subcellularLocation>
        <location evidence="1">Cell membrane</location>
        <topology evidence="1">Multi-pass membrane protein</topology>
    </subcellularLocation>
</comment>
<dbReference type="EMBL" id="FXAM01000001">
    <property type="protein sequence ID" value="SMF96809.1"/>
    <property type="molecule type" value="Genomic_DNA"/>
</dbReference>
<evidence type="ECO:0000256" key="3">
    <source>
        <dbReference type="ARBA" id="ARBA00022475"/>
    </source>
</evidence>
<evidence type="ECO:0000313" key="13">
    <source>
        <dbReference type="Proteomes" id="UP000192923"/>
    </source>
</evidence>
<dbReference type="InterPro" id="IPR002898">
    <property type="entry name" value="MotA_ExbB_proton_chnl"/>
</dbReference>
<keyword evidence="7 10" id="KW-1133">Transmembrane helix</keyword>
<comment type="similarity">
    <text evidence="2 10">Belongs to the ExbB/TolQ family.</text>
</comment>
<dbReference type="InterPro" id="IPR050790">
    <property type="entry name" value="ExbB/TolQ_transport"/>
</dbReference>
<proteinExistence type="inferred from homology"/>
<evidence type="ECO:0000256" key="2">
    <source>
        <dbReference type="ARBA" id="ARBA00010442"/>
    </source>
</evidence>
<evidence type="ECO:0000256" key="1">
    <source>
        <dbReference type="ARBA" id="ARBA00004651"/>
    </source>
</evidence>
<name>A0A1Y6D1J7_9GAMM</name>
<feature type="transmembrane region" description="Helical" evidence="10">
    <location>
        <begin position="20"/>
        <end position="38"/>
    </location>
</feature>
<dbReference type="GO" id="GO:0051301">
    <property type="term" value="P:cell division"/>
    <property type="evidence" value="ECO:0007669"/>
    <property type="project" value="UniProtKB-UniRule"/>
</dbReference>
<keyword evidence="9 10" id="KW-0131">Cell cycle</keyword>
<keyword evidence="3 10" id="KW-1003">Cell membrane</keyword>
<evidence type="ECO:0000256" key="9">
    <source>
        <dbReference type="ARBA" id="ARBA00023306"/>
    </source>
</evidence>
<evidence type="ECO:0000256" key="10">
    <source>
        <dbReference type="HAMAP-Rule" id="MF_02202"/>
    </source>
</evidence>
<dbReference type="Proteomes" id="UP000192923">
    <property type="component" value="Unassembled WGS sequence"/>
</dbReference>
<feature type="transmembrane region" description="Helical" evidence="10">
    <location>
        <begin position="171"/>
        <end position="193"/>
    </location>
</feature>
<dbReference type="OrthoDB" id="9805133at2"/>
<dbReference type="GO" id="GO:0017038">
    <property type="term" value="P:protein import"/>
    <property type="evidence" value="ECO:0007669"/>
    <property type="project" value="TreeGrafter"/>
</dbReference>
<feature type="domain" description="MotA/TolQ/ExbB proton channel" evidence="11">
    <location>
        <begin position="80"/>
        <end position="208"/>
    </location>
</feature>
<sequence>MTSDLSIFTLIQEASPVVQVVMGLLILASVVSWTFIFSKWREITRAQQTTDAFEERFWSGIDLADLYRELAKDEYGTEGLENIFMAGFKEFARLRQQPNIAADAVMEGAARVMRVALNRELDALDERLPFLATVGSTSPYVGLFGTVWGIMNSFRSLGSVKQATLAMVAPGISEALVATAMGLFAAIPAVMAYNRYSTEIGRLANRYEAFTEEFLSLLHRQAHAFSIHSRTHPPQDRTAWAGGESA</sequence>
<keyword evidence="4 10" id="KW-0997">Cell inner membrane</keyword>
<evidence type="ECO:0000313" key="12">
    <source>
        <dbReference type="EMBL" id="SMF96809.1"/>
    </source>
</evidence>
<evidence type="ECO:0000256" key="7">
    <source>
        <dbReference type="ARBA" id="ARBA00022989"/>
    </source>
</evidence>